<keyword evidence="1" id="KW-0732">Signal</keyword>
<dbReference type="EMBL" id="SMRP01000034">
    <property type="protein sequence ID" value="TDG18190.1"/>
    <property type="molecule type" value="Genomic_DNA"/>
</dbReference>
<organism evidence="2 3">
    <name type="scientific">Paraburkholderia silviterrae</name>
    <dbReference type="NCBI Taxonomy" id="2528715"/>
    <lineage>
        <taxon>Bacteria</taxon>
        <taxon>Pseudomonadati</taxon>
        <taxon>Pseudomonadota</taxon>
        <taxon>Betaproteobacteria</taxon>
        <taxon>Burkholderiales</taxon>
        <taxon>Burkholderiaceae</taxon>
        <taxon>Paraburkholderia</taxon>
    </lineage>
</organism>
<dbReference type="AlphaFoldDB" id="A0A4R5LZR6"/>
<dbReference type="PROSITE" id="PS51257">
    <property type="entry name" value="PROKAR_LIPOPROTEIN"/>
    <property type="match status" value="1"/>
</dbReference>
<protein>
    <recommendedName>
        <fullName evidence="4">Type 1 fimbria pilin</fullName>
    </recommendedName>
</protein>
<evidence type="ECO:0000313" key="2">
    <source>
        <dbReference type="EMBL" id="TDG18190.1"/>
    </source>
</evidence>
<proteinExistence type="predicted"/>
<sequence>MKSKHERKAWQWVLGASMLFTACGVAQAGTGGTIYLSGAIVEPTFQITAAPGSFADASSTSAPAWTVEPDCAVSIAYVAAPNARAYAEVSIVALGGNAGASHATPAPVSVSVADGAVYRRQVDGSGRYGIGSAGGVIRLQAGDLSQATGPTLVAVVTSYQ</sequence>
<gene>
    <name evidence="2" type="ORF">EYW47_35420</name>
</gene>
<name>A0A4R5LZR6_9BURK</name>
<reference evidence="2 3" key="1">
    <citation type="submission" date="2019-03" db="EMBL/GenBank/DDBJ databases">
        <title>Paraburkholderia sp. 4M-K11, isolated from subtropical forest soil.</title>
        <authorList>
            <person name="Gao Z.-H."/>
            <person name="Qiu L.-H."/>
        </authorList>
    </citation>
    <scope>NUCLEOTIDE SEQUENCE [LARGE SCALE GENOMIC DNA]</scope>
    <source>
        <strain evidence="2 3">4M-K11</strain>
    </source>
</reference>
<keyword evidence="3" id="KW-1185">Reference proteome</keyword>
<dbReference type="OrthoDB" id="9133493at2"/>
<evidence type="ECO:0000256" key="1">
    <source>
        <dbReference type="SAM" id="SignalP"/>
    </source>
</evidence>
<dbReference type="Proteomes" id="UP000295722">
    <property type="component" value="Unassembled WGS sequence"/>
</dbReference>
<dbReference type="RefSeq" id="WP_133199458.1">
    <property type="nucleotide sequence ID" value="NZ_JBHUCW010000013.1"/>
</dbReference>
<accession>A0A4R5LZR6</accession>
<feature type="chain" id="PRO_5020408541" description="Type 1 fimbria pilin" evidence="1">
    <location>
        <begin position="29"/>
        <end position="160"/>
    </location>
</feature>
<evidence type="ECO:0008006" key="4">
    <source>
        <dbReference type="Google" id="ProtNLM"/>
    </source>
</evidence>
<feature type="signal peptide" evidence="1">
    <location>
        <begin position="1"/>
        <end position="28"/>
    </location>
</feature>
<comment type="caution">
    <text evidence="2">The sequence shown here is derived from an EMBL/GenBank/DDBJ whole genome shotgun (WGS) entry which is preliminary data.</text>
</comment>
<evidence type="ECO:0000313" key="3">
    <source>
        <dbReference type="Proteomes" id="UP000295722"/>
    </source>
</evidence>